<keyword evidence="5" id="KW-0802">TPR repeat</keyword>
<evidence type="ECO:0000256" key="2">
    <source>
        <dbReference type="ARBA" id="ARBA00022670"/>
    </source>
</evidence>
<dbReference type="SMART" id="SM00245">
    <property type="entry name" value="TSPc"/>
    <property type="match status" value="1"/>
</dbReference>
<gene>
    <name evidence="8" type="ORF">M2350_003254</name>
</gene>
<dbReference type="NCBIfam" id="TIGR00225">
    <property type="entry name" value="prc"/>
    <property type="match status" value="1"/>
</dbReference>
<accession>A0ABT2ESC4</accession>
<name>A0ABT2ESC4_9BACT</name>
<evidence type="ECO:0000256" key="4">
    <source>
        <dbReference type="ARBA" id="ARBA00022825"/>
    </source>
</evidence>
<sequence length="507" mass="55956">MEQQPNMVTVQQKRLGGALSFAIALLLVLSFAAGYQVGNRKGGLPPLQVSLGPGLVPTVKEQTSPTQPSQSSLRPVERLAEVYIRLQQYFYAPDKLDETQLTYGAISGLLRATGDQYTRYLKPEDLEQFTTRSHGEYEGIGAELTIAVDPVTGEERLTIMSVFPEQPADKAGLRPLDRILKIDGKPTDKMTLDQAVSMIRGPRGTKVTLTIQRDGIPEPFDVTLTRERIQIPVLQKRMLDDRVGYIRLLEFNEKTASELSKALDELKSKGAQALILDLRGNPGGLLDAAIEVASIFIPKGPIVTVKSRTEGEQVFEAIPSLYKGWKGPMVVLVDNRSASASEIVAGALKDHKVAEVVGEKTFGKASVQTVVNLRGGGALIVTTGSYLTPSGYDIHANKGLEPDRKLEPTPEEKQHNAQLAAIWLERGKQHLQAQELEDALICFGRARQLDRTNKEVVKLYNETVAKLVEQERNRTRDSQLEQVRQILLQKLDQQKAVKAEATVRTKP</sequence>
<evidence type="ECO:0000256" key="3">
    <source>
        <dbReference type="ARBA" id="ARBA00022801"/>
    </source>
</evidence>
<dbReference type="Pfam" id="PF03572">
    <property type="entry name" value="Peptidase_S41"/>
    <property type="match status" value="1"/>
</dbReference>
<keyword evidence="3 6" id="KW-0378">Hydrolase</keyword>
<keyword evidence="9" id="KW-1185">Reference proteome</keyword>
<proteinExistence type="inferred from homology"/>
<dbReference type="SMART" id="SM00228">
    <property type="entry name" value="PDZ"/>
    <property type="match status" value="1"/>
</dbReference>
<dbReference type="SUPFAM" id="SSF50156">
    <property type="entry name" value="PDZ domain-like"/>
    <property type="match status" value="1"/>
</dbReference>
<feature type="domain" description="PDZ" evidence="7">
    <location>
        <begin position="126"/>
        <end position="200"/>
    </location>
</feature>
<dbReference type="CDD" id="cd06782">
    <property type="entry name" value="cpPDZ_CPP-like"/>
    <property type="match status" value="1"/>
</dbReference>
<evidence type="ECO:0000259" key="7">
    <source>
        <dbReference type="PROSITE" id="PS50106"/>
    </source>
</evidence>
<dbReference type="Gene3D" id="3.90.226.10">
    <property type="entry name" value="2-enoyl-CoA Hydratase, Chain A, domain 1"/>
    <property type="match status" value="1"/>
</dbReference>
<dbReference type="InterPro" id="IPR036034">
    <property type="entry name" value="PDZ_sf"/>
</dbReference>
<comment type="similarity">
    <text evidence="1 6">Belongs to the peptidase S41A family.</text>
</comment>
<keyword evidence="4 6" id="KW-0720">Serine protease</keyword>
<dbReference type="InterPro" id="IPR029045">
    <property type="entry name" value="ClpP/crotonase-like_dom_sf"/>
</dbReference>
<protein>
    <submittedName>
        <fullName evidence="8">C-terminal peptidase prc</fullName>
    </submittedName>
</protein>
<dbReference type="EMBL" id="JANUCP010000007">
    <property type="protein sequence ID" value="MCS3920817.1"/>
    <property type="molecule type" value="Genomic_DNA"/>
</dbReference>
<dbReference type="PROSITE" id="PS50005">
    <property type="entry name" value="TPR"/>
    <property type="match status" value="1"/>
</dbReference>
<dbReference type="RefSeq" id="WP_259100984.1">
    <property type="nucleotide sequence ID" value="NZ_CP130454.1"/>
</dbReference>
<dbReference type="Pfam" id="PF17820">
    <property type="entry name" value="PDZ_6"/>
    <property type="match status" value="1"/>
</dbReference>
<dbReference type="InterPro" id="IPR041489">
    <property type="entry name" value="PDZ_6"/>
</dbReference>
<dbReference type="InterPro" id="IPR004447">
    <property type="entry name" value="Peptidase_S41A"/>
</dbReference>
<dbReference type="Gene3D" id="2.30.42.10">
    <property type="match status" value="1"/>
</dbReference>
<evidence type="ECO:0000256" key="1">
    <source>
        <dbReference type="ARBA" id="ARBA00009179"/>
    </source>
</evidence>
<evidence type="ECO:0000256" key="6">
    <source>
        <dbReference type="RuleBase" id="RU004404"/>
    </source>
</evidence>
<evidence type="ECO:0000256" key="5">
    <source>
        <dbReference type="PROSITE-ProRule" id="PRU00339"/>
    </source>
</evidence>
<dbReference type="SUPFAM" id="SSF52096">
    <property type="entry name" value="ClpP/crotonase"/>
    <property type="match status" value="1"/>
</dbReference>
<dbReference type="PROSITE" id="PS50106">
    <property type="entry name" value="PDZ"/>
    <property type="match status" value="1"/>
</dbReference>
<dbReference type="CDD" id="cd07560">
    <property type="entry name" value="Peptidase_S41_CPP"/>
    <property type="match status" value="1"/>
</dbReference>
<evidence type="ECO:0000313" key="8">
    <source>
        <dbReference type="EMBL" id="MCS3920817.1"/>
    </source>
</evidence>
<dbReference type="InterPro" id="IPR005151">
    <property type="entry name" value="Tail-specific_protease"/>
</dbReference>
<dbReference type="InterPro" id="IPR019734">
    <property type="entry name" value="TPR_rpt"/>
</dbReference>
<dbReference type="PANTHER" id="PTHR32060:SF30">
    <property type="entry name" value="CARBOXY-TERMINAL PROCESSING PROTEASE CTPA"/>
    <property type="match status" value="1"/>
</dbReference>
<keyword evidence="2 6" id="KW-0645">Protease</keyword>
<dbReference type="InterPro" id="IPR001478">
    <property type="entry name" value="PDZ"/>
</dbReference>
<dbReference type="Gene3D" id="3.30.750.44">
    <property type="match status" value="1"/>
</dbReference>
<dbReference type="PANTHER" id="PTHR32060">
    <property type="entry name" value="TAIL-SPECIFIC PROTEASE"/>
    <property type="match status" value="1"/>
</dbReference>
<reference evidence="8 9" key="1">
    <citation type="submission" date="2022-08" db="EMBL/GenBank/DDBJ databases">
        <title>Bacterial and archaeal communities from various locations to study Microbial Dark Matter (Phase II).</title>
        <authorList>
            <person name="Stepanauskas R."/>
        </authorList>
    </citation>
    <scope>NUCLEOTIDE SEQUENCE [LARGE SCALE GENOMIC DNA]</scope>
    <source>
        <strain evidence="8 9">PD1</strain>
    </source>
</reference>
<feature type="repeat" description="TPR" evidence="5">
    <location>
        <begin position="420"/>
        <end position="453"/>
    </location>
</feature>
<organism evidence="8 9">
    <name type="scientific">Candidatus Fervidibacter sacchari</name>
    <dbReference type="NCBI Taxonomy" id="1448929"/>
    <lineage>
        <taxon>Bacteria</taxon>
        <taxon>Candidatus Fervidibacterota</taxon>
        <taxon>Candidatus Fervidibacter</taxon>
    </lineage>
</organism>
<evidence type="ECO:0000313" key="9">
    <source>
        <dbReference type="Proteomes" id="UP001204798"/>
    </source>
</evidence>
<comment type="caution">
    <text evidence="8">The sequence shown here is derived from an EMBL/GenBank/DDBJ whole genome shotgun (WGS) entry which is preliminary data.</text>
</comment>
<dbReference type="Proteomes" id="UP001204798">
    <property type="component" value="Unassembled WGS sequence"/>
</dbReference>